<organism evidence="3 4">
    <name type="scientific">Polarella glacialis</name>
    <name type="common">Dinoflagellate</name>
    <dbReference type="NCBI Taxonomy" id="89957"/>
    <lineage>
        <taxon>Eukaryota</taxon>
        <taxon>Sar</taxon>
        <taxon>Alveolata</taxon>
        <taxon>Dinophyceae</taxon>
        <taxon>Suessiales</taxon>
        <taxon>Suessiaceae</taxon>
        <taxon>Polarella</taxon>
    </lineage>
</organism>
<keyword evidence="4" id="KW-1185">Reference proteome</keyword>
<dbReference type="Proteomes" id="UP000654075">
    <property type="component" value="Unassembled WGS sequence"/>
</dbReference>
<evidence type="ECO:0000256" key="2">
    <source>
        <dbReference type="SAM" id="Phobius"/>
    </source>
</evidence>
<accession>A0A813GST7</accession>
<sequence length="558" mass="59775">MFGVTPQIKQSPRQSPGSSVWFLQRAGDAKLLIPSTETTSGVDVQVWAVRLPIWSLTPSDYVATCAAKFMKPVCHGSEHCQWADPRCIALAMEAPFCSDEKSALGGLALDLQKRGKVPKFEDALAGTENCSMPANLCSYEPSNPVFPSGLCGGYWDQCHSAGNLVEGPRYAVCAGLPGLPKTADVFLALQGTCVVEGQCVTSPRQVSFLSGPGCEVLLLRPGTLEVEHSESAQRDGLRIRGTTYRGSQGAASVTVDTGDTIEWMPDSNVTDGGWKMCWQSLPQASAELQHSRSNDAEVATRESATHWMQNASNASSAHAQEARDLRAAASELRFSILLVLGIVMTSIWAISLFLAVSVSQRISASPSSTEPLLPEFEPFVSITRYHDNAGESRIRIRIEGPACRLEAKCLASIGTRVHLKLVQNLGHHSLTAENVTQSDRISVLLTCTPDCGRAWEEVIKLPGGHWQLLQPTTGCQDPAVLEFHLSPASSPKPSTGAGSCPPVQSAHLESTGKQTSCSCADRQDTSREAEDAASNLSAATGEWLLTADSVGDWPDESD</sequence>
<feature type="compositionally biased region" description="Polar residues" evidence="1">
    <location>
        <begin position="487"/>
        <end position="497"/>
    </location>
</feature>
<dbReference type="EMBL" id="CAJNNV010029353">
    <property type="protein sequence ID" value="CAE8628178.1"/>
    <property type="molecule type" value="Genomic_DNA"/>
</dbReference>
<feature type="compositionally biased region" description="Polar residues" evidence="1">
    <location>
        <begin position="507"/>
        <end position="518"/>
    </location>
</feature>
<reference evidence="3" key="1">
    <citation type="submission" date="2021-02" db="EMBL/GenBank/DDBJ databases">
        <authorList>
            <person name="Dougan E. K."/>
            <person name="Rhodes N."/>
            <person name="Thang M."/>
            <person name="Chan C."/>
        </authorList>
    </citation>
    <scope>NUCLEOTIDE SEQUENCE</scope>
</reference>
<evidence type="ECO:0000313" key="3">
    <source>
        <dbReference type="EMBL" id="CAE8628178.1"/>
    </source>
</evidence>
<keyword evidence="2" id="KW-0812">Transmembrane</keyword>
<feature type="region of interest" description="Disordered" evidence="1">
    <location>
        <begin position="485"/>
        <end position="558"/>
    </location>
</feature>
<keyword evidence="2" id="KW-1133">Transmembrane helix</keyword>
<comment type="caution">
    <text evidence="3">The sequence shown here is derived from an EMBL/GenBank/DDBJ whole genome shotgun (WGS) entry which is preliminary data.</text>
</comment>
<protein>
    <submittedName>
        <fullName evidence="3">Uncharacterized protein</fullName>
    </submittedName>
</protein>
<feature type="transmembrane region" description="Helical" evidence="2">
    <location>
        <begin position="334"/>
        <end position="356"/>
    </location>
</feature>
<evidence type="ECO:0000256" key="1">
    <source>
        <dbReference type="SAM" id="MobiDB-lite"/>
    </source>
</evidence>
<keyword evidence="2" id="KW-0472">Membrane</keyword>
<dbReference type="OrthoDB" id="419507at2759"/>
<name>A0A813GST7_POLGL</name>
<feature type="compositionally biased region" description="Basic and acidic residues" evidence="1">
    <location>
        <begin position="521"/>
        <end position="530"/>
    </location>
</feature>
<dbReference type="AlphaFoldDB" id="A0A813GST7"/>
<gene>
    <name evidence="3" type="ORF">PGLA1383_LOCUS44856</name>
</gene>
<evidence type="ECO:0000313" key="4">
    <source>
        <dbReference type="Proteomes" id="UP000654075"/>
    </source>
</evidence>
<proteinExistence type="predicted"/>